<name>T0ZXH6_9ZZZZ</name>
<protein>
    <submittedName>
        <fullName evidence="1">Transposase, IS4 family</fullName>
    </submittedName>
</protein>
<gene>
    <name evidence="1" type="ORF">B1A_12555</name>
</gene>
<accession>T0ZXH6</accession>
<evidence type="ECO:0000313" key="1">
    <source>
        <dbReference type="EMBL" id="EQD52931.1"/>
    </source>
</evidence>
<sequence length="67" mass="7423">RKELDDRLARKGWKLEWADVVRDLDNLVEMEVAINGKGHVFRGQSSGVTGKVFQACGVALPPVLRSC</sequence>
<dbReference type="EMBL" id="AUZX01009129">
    <property type="protein sequence ID" value="EQD52931.1"/>
    <property type="molecule type" value="Genomic_DNA"/>
</dbReference>
<dbReference type="AlphaFoldDB" id="T0ZXH6"/>
<feature type="non-terminal residue" evidence="1">
    <location>
        <position position="1"/>
    </location>
</feature>
<proteinExistence type="predicted"/>
<organism evidence="1">
    <name type="scientific">mine drainage metagenome</name>
    <dbReference type="NCBI Taxonomy" id="410659"/>
    <lineage>
        <taxon>unclassified sequences</taxon>
        <taxon>metagenomes</taxon>
        <taxon>ecological metagenomes</taxon>
    </lineage>
</organism>
<reference evidence="1" key="1">
    <citation type="submission" date="2013-08" db="EMBL/GenBank/DDBJ databases">
        <authorList>
            <person name="Mendez C."/>
            <person name="Richter M."/>
            <person name="Ferrer M."/>
            <person name="Sanchez J."/>
        </authorList>
    </citation>
    <scope>NUCLEOTIDE SEQUENCE</scope>
</reference>
<reference evidence="1" key="2">
    <citation type="journal article" date="2014" name="ISME J.">
        <title>Microbial stratification in low pH oxic and suboxic macroscopic growths along an acid mine drainage.</title>
        <authorList>
            <person name="Mendez-Garcia C."/>
            <person name="Mesa V."/>
            <person name="Sprenger R.R."/>
            <person name="Richter M."/>
            <person name="Diez M.S."/>
            <person name="Solano J."/>
            <person name="Bargiela R."/>
            <person name="Golyshina O.V."/>
            <person name="Manteca A."/>
            <person name="Ramos J.L."/>
            <person name="Gallego J.R."/>
            <person name="Llorente I."/>
            <person name="Martins Dos Santos V.A."/>
            <person name="Jensen O.N."/>
            <person name="Pelaez A.I."/>
            <person name="Sanchez J."/>
            <person name="Ferrer M."/>
        </authorList>
    </citation>
    <scope>NUCLEOTIDE SEQUENCE</scope>
</reference>
<comment type="caution">
    <text evidence="1">The sequence shown here is derived from an EMBL/GenBank/DDBJ whole genome shotgun (WGS) entry which is preliminary data.</text>
</comment>